<evidence type="ECO:0000256" key="4">
    <source>
        <dbReference type="ARBA" id="ARBA00022989"/>
    </source>
</evidence>
<name>A0A223I1I4_THETR</name>
<evidence type="ECO:0000256" key="3">
    <source>
        <dbReference type="ARBA" id="ARBA00022692"/>
    </source>
</evidence>
<dbReference type="Proteomes" id="UP000214975">
    <property type="component" value="Chromosome"/>
</dbReference>
<keyword evidence="6" id="KW-0653">Protein transport</keyword>
<dbReference type="EMBL" id="CP016893">
    <property type="protein sequence ID" value="AST58559.1"/>
    <property type="molecule type" value="Genomic_DNA"/>
</dbReference>
<keyword evidence="3 8" id="KW-0812">Transmembrane</keyword>
<evidence type="ECO:0000256" key="1">
    <source>
        <dbReference type="ARBA" id="ARBA00004651"/>
    </source>
</evidence>
<dbReference type="Pfam" id="PF01618">
    <property type="entry name" value="MotA_ExbB"/>
    <property type="match status" value="1"/>
</dbReference>
<protein>
    <submittedName>
        <fullName evidence="10">Chromosome partition protein SMC</fullName>
    </submittedName>
</protein>
<dbReference type="AlphaFoldDB" id="A0A223I1I4"/>
<evidence type="ECO:0000256" key="2">
    <source>
        <dbReference type="ARBA" id="ARBA00022475"/>
    </source>
</evidence>
<keyword evidence="2" id="KW-1003">Cell membrane</keyword>
<feature type="coiled-coil region" evidence="7">
    <location>
        <begin position="347"/>
        <end position="374"/>
    </location>
</feature>
<keyword evidence="7" id="KW-0175">Coiled coil</keyword>
<dbReference type="GO" id="GO:0015031">
    <property type="term" value="P:protein transport"/>
    <property type="evidence" value="ECO:0007669"/>
    <property type="project" value="UniProtKB-KW"/>
</dbReference>
<feature type="domain" description="MotA/TolQ/ExbB proton channel" evidence="9">
    <location>
        <begin position="117"/>
        <end position="202"/>
    </location>
</feature>
<comment type="similarity">
    <text evidence="6">Belongs to the exbB/tolQ family.</text>
</comment>
<keyword evidence="4 8" id="KW-1133">Transmembrane helix</keyword>
<dbReference type="GO" id="GO:0005886">
    <property type="term" value="C:plasma membrane"/>
    <property type="evidence" value="ECO:0007669"/>
    <property type="project" value="UniProtKB-SubCell"/>
</dbReference>
<feature type="transmembrane region" description="Helical" evidence="8">
    <location>
        <begin position="128"/>
        <end position="146"/>
    </location>
</feature>
<dbReference type="InterPro" id="IPR002898">
    <property type="entry name" value="MotA_ExbB_proton_chnl"/>
</dbReference>
<evidence type="ECO:0000259" key="9">
    <source>
        <dbReference type="Pfam" id="PF01618"/>
    </source>
</evidence>
<gene>
    <name evidence="10" type="ORF">Thert_02720</name>
</gene>
<evidence type="ECO:0000313" key="10">
    <source>
        <dbReference type="EMBL" id="AST58559.1"/>
    </source>
</evidence>
<accession>A0A223I1I4</accession>
<evidence type="ECO:0000256" key="8">
    <source>
        <dbReference type="SAM" id="Phobius"/>
    </source>
</evidence>
<proteinExistence type="inferred from homology"/>
<reference evidence="10 11" key="1">
    <citation type="submission" date="2016-08" db="EMBL/GenBank/DDBJ databases">
        <title>A novel genetic cassette of butanologenic Thermoanaerobacterium thermosaccharolyticum that directly convert cellulose to butanol.</title>
        <authorList>
            <person name="Li T."/>
            <person name="He J."/>
        </authorList>
    </citation>
    <scope>NUCLEOTIDE SEQUENCE [LARGE SCALE GENOMIC DNA]</scope>
    <source>
        <strain evidence="10 11">TG57</strain>
    </source>
</reference>
<evidence type="ECO:0000256" key="6">
    <source>
        <dbReference type="RuleBase" id="RU004057"/>
    </source>
</evidence>
<keyword evidence="5 8" id="KW-0472">Membrane</keyword>
<feature type="transmembrane region" description="Helical" evidence="8">
    <location>
        <begin position="17"/>
        <end position="36"/>
    </location>
</feature>
<feature type="transmembrane region" description="Helical" evidence="8">
    <location>
        <begin position="166"/>
        <end position="188"/>
    </location>
</feature>
<keyword evidence="6" id="KW-0813">Transport</keyword>
<sequence length="540" mass="61947">MIFKTIVLFLIKSIPDFNDVFCIGIVVIAIVTLCLTHKRPFHYRKLIDSYIEKIQNTSDKNMLLEELIELTDETIEKEKNDKDITELLKKFKSMCYSGNIKNAIDVFDYTAMVEIPGKRKIFNMMPGVFTGLGILGTFVGLVLGLSDLNFSGNTQVLEQGINNLISGMYLAFLTSIAGLVSSLLWSLIDRKLLNYYRKKIDTLHSLYKNIFDEKGIDYYLKEIRDIQEEQKTYMQKFVSDLSLEISNVFSNILEQRIFPEFANIVNQYVTSKIVESFDNSIGEIKQSSEISKQMIEKFANLAYENQLEGVNKIIDKFIEGMDTSLKGKFTDLAGSIDEMIKWQQMVKEGMNELMEKLSNNILNLQDVNKAIENAITSFSDYFDKVNAANEHLVEDISKLESASLNVNMLVEDMLKMTNEINQQKDLLLKDKTEHIQVVSNYISEINEKFELLQTSYANISKNIDILNNSLKQSMDEFANKTHEGLKRSLSLFDEELANIISYLNSTLSEIKESVDELPKVIMEFKRTLRSEDKEMNAIEG</sequence>
<comment type="subcellular location">
    <subcellularLocation>
        <location evidence="1">Cell membrane</location>
        <topology evidence="1">Multi-pass membrane protein</topology>
    </subcellularLocation>
    <subcellularLocation>
        <location evidence="6">Membrane</location>
        <topology evidence="6">Multi-pass membrane protein</topology>
    </subcellularLocation>
</comment>
<evidence type="ECO:0000256" key="7">
    <source>
        <dbReference type="SAM" id="Coils"/>
    </source>
</evidence>
<organism evidence="10 11">
    <name type="scientific">Thermoanaerobacterium thermosaccharolyticum</name>
    <name type="common">Clostridium thermosaccharolyticum</name>
    <dbReference type="NCBI Taxonomy" id="1517"/>
    <lineage>
        <taxon>Bacteria</taxon>
        <taxon>Bacillati</taxon>
        <taxon>Bacillota</taxon>
        <taxon>Clostridia</taxon>
        <taxon>Thermoanaerobacterales</taxon>
        <taxon>Thermoanaerobacteraceae</taxon>
        <taxon>Thermoanaerobacterium</taxon>
    </lineage>
</organism>
<evidence type="ECO:0000256" key="5">
    <source>
        <dbReference type="ARBA" id="ARBA00023136"/>
    </source>
</evidence>
<evidence type="ECO:0000313" key="11">
    <source>
        <dbReference type="Proteomes" id="UP000214975"/>
    </source>
</evidence>